<dbReference type="OrthoDB" id="7864109at2"/>
<evidence type="ECO:0008006" key="4">
    <source>
        <dbReference type="Google" id="ProtNLM"/>
    </source>
</evidence>
<dbReference type="EMBL" id="CP017480">
    <property type="protein sequence ID" value="APG03356.1"/>
    <property type="molecule type" value="Genomic_DNA"/>
</dbReference>
<sequence>MADRRGQCGGFEVTRPGHQRGFSLLEIIAAIAILAIAFAALMQVAGSSMSLTARANERTQAALRARTLLDGAFVMEPLREGDSDGRFDDIYRWHMNVTRYVTPDAKPPTDGVVASRVYRLDLDVMWGADDNLRHARFSTLRMGGANTDGSP</sequence>
<dbReference type="NCBIfam" id="TIGR02532">
    <property type="entry name" value="IV_pilin_GFxxxE"/>
    <property type="match status" value="1"/>
</dbReference>
<name>A0A1L3EQN9_9GAMM</name>
<dbReference type="Proteomes" id="UP000182987">
    <property type="component" value="Chromosome"/>
</dbReference>
<dbReference type="KEGG" id="lrz:BJI69_05130"/>
<gene>
    <name evidence="2" type="ORF">BJI69_05130</name>
</gene>
<dbReference type="PROSITE" id="PS00409">
    <property type="entry name" value="PROKAR_NTER_METHYL"/>
    <property type="match status" value="1"/>
</dbReference>
<keyword evidence="1" id="KW-0812">Transmembrane</keyword>
<keyword evidence="1" id="KW-0472">Membrane</keyword>
<protein>
    <recommendedName>
        <fullName evidence="4">General secretion pathway protein GspI</fullName>
    </recommendedName>
</protein>
<dbReference type="InterPro" id="IPR012902">
    <property type="entry name" value="N_methyl_site"/>
</dbReference>
<dbReference type="Pfam" id="PF07963">
    <property type="entry name" value="N_methyl"/>
    <property type="match status" value="1"/>
</dbReference>
<dbReference type="AlphaFoldDB" id="A0A1L3EQN9"/>
<evidence type="ECO:0000256" key="1">
    <source>
        <dbReference type="SAM" id="Phobius"/>
    </source>
</evidence>
<evidence type="ECO:0000313" key="3">
    <source>
        <dbReference type="Proteomes" id="UP000182987"/>
    </source>
</evidence>
<keyword evidence="1" id="KW-1133">Transmembrane helix</keyword>
<evidence type="ECO:0000313" key="2">
    <source>
        <dbReference type="EMBL" id="APG03356.1"/>
    </source>
</evidence>
<feature type="transmembrane region" description="Helical" evidence="1">
    <location>
        <begin position="21"/>
        <end position="42"/>
    </location>
</feature>
<reference evidence="3" key="1">
    <citation type="submission" date="2016-09" db="EMBL/GenBank/DDBJ databases">
        <authorList>
            <person name="Lysoe E."/>
        </authorList>
    </citation>
    <scope>NUCLEOTIDE SEQUENCE [LARGE SCALE GENOMIC DNA]</scope>
    <source>
        <strain evidence="3">LJ96T</strain>
    </source>
</reference>
<organism evidence="2 3">
    <name type="scientific">Luteibacter rhizovicinus DSM 16549</name>
    <dbReference type="NCBI Taxonomy" id="1440763"/>
    <lineage>
        <taxon>Bacteria</taxon>
        <taxon>Pseudomonadati</taxon>
        <taxon>Pseudomonadota</taxon>
        <taxon>Gammaproteobacteria</taxon>
        <taxon>Lysobacterales</taxon>
        <taxon>Rhodanobacteraceae</taxon>
        <taxon>Luteibacter</taxon>
    </lineage>
</organism>
<accession>A0A1L3EQN9</accession>
<dbReference type="STRING" id="1440763.BJI69_05130"/>
<keyword evidence="3" id="KW-1185">Reference proteome</keyword>
<proteinExistence type="predicted"/>